<keyword evidence="2" id="KW-1185">Reference proteome</keyword>
<proteinExistence type="predicted"/>
<comment type="caution">
    <text evidence="1">The sequence shown here is derived from an EMBL/GenBank/DDBJ whole genome shotgun (WGS) entry which is preliminary data.</text>
</comment>
<accession>A0ACC4BLS9</accession>
<organism evidence="1 2">
    <name type="scientific">Populus alba</name>
    <name type="common">White poplar</name>
    <dbReference type="NCBI Taxonomy" id="43335"/>
    <lineage>
        <taxon>Eukaryota</taxon>
        <taxon>Viridiplantae</taxon>
        <taxon>Streptophyta</taxon>
        <taxon>Embryophyta</taxon>
        <taxon>Tracheophyta</taxon>
        <taxon>Spermatophyta</taxon>
        <taxon>Magnoliopsida</taxon>
        <taxon>eudicotyledons</taxon>
        <taxon>Gunneridae</taxon>
        <taxon>Pentapetalae</taxon>
        <taxon>rosids</taxon>
        <taxon>fabids</taxon>
        <taxon>Malpighiales</taxon>
        <taxon>Salicaceae</taxon>
        <taxon>Saliceae</taxon>
        <taxon>Populus</taxon>
    </lineage>
</organism>
<gene>
    <name evidence="1" type="ORF">D5086_021049</name>
</gene>
<name>A0ACC4BLS9_POPAL</name>
<reference evidence="1 2" key="1">
    <citation type="journal article" date="2024" name="Plant Biotechnol. J.">
        <title>Genome and CRISPR/Cas9 system of a widespread forest tree (Populus alba) in the world.</title>
        <authorList>
            <person name="Liu Y.J."/>
            <person name="Jiang P.F."/>
            <person name="Han X.M."/>
            <person name="Li X.Y."/>
            <person name="Wang H.M."/>
            <person name="Wang Y.J."/>
            <person name="Wang X.X."/>
            <person name="Zeng Q.Y."/>
        </authorList>
    </citation>
    <scope>NUCLEOTIDE SEQUENCE [LARGE SCALE GENOMIC DNA]</scope>
    <source>
        <strain evidence="2">cv. PAL-ZL1</strain>
    </source>
</reference>
<evidence type="ECO:0000313" key="2">
    <source>
        <dbReference type="Proteomes" id="UP000309997"/>
    </source>
</evidence>
<sequence>MENVAKTSKFNQSRAEGSESSHEPKKKKLRQNNGNGDAVNTTAYVQVNLWGSSDLKLLMEAMKSFIPHAAIVHTKLIFDDHHFLVDNKAVKISAILLRPHLLEGSHVKPCEISVIYVCELHEIRGKFNKEKADALGLTVKEKYRILQRGDSVKSDLLDIMVHPSDVFGPSIPGPIVFIVDCPTESLARVLLSSESLNGYYSNLSGNPPLSTKVVNCIIHLTPASVVSSPSYDKWIQKLYSAQHVMAGHAIPLLLQGPVSKLCQSIFAEHLLKFNLSPHAHLGLDKSNVPSLIAHSDVINELLIDIPEIVDAAQHVNKYGKEGADNAVRNLTCVWISRPMQLKRFLDEYQSLEDLNMQFLDCRDTMKLNEPVGNVVAYSLLKSLKKVLGEAGLEKLISSPFVHCPEAFDIATFEDGMLREAVARNDSTTKEAIGAGDSADAYRLILTHFSLRYPKIPSLDEISIQ</sequence>
<protein>
    <submittedName>
        <fullName evidence="1">Uncharacterized protein</fullName>
    </submittedName>
</protein>
<dbReference type="Proteomes" id="UP000309997">
    <property type="component" value="Unassembled WGS sequence"/>
</dbReference>
<evidence type="ECO:0000313" key="1">
    <source>
        <dbReference type="EMBL" id="KAL3579545.1"/>
    </source>
</evidence>
<dbReference type="EMBL" id="RCHU02000010">
    <property type="protein sequence ID" value="KAL3579545.1"/>
    <property type="molecule type" value="Genomic_DNA"/>
</dbReference>